<proteinExistence type="predicted"/>
<evidence type="ECO:0000313" key="4">
    <source>
        <dbReference type="EMBL" id="RCU43573.1"/>
    </source>
</evidence>
<organism evidence="4 5">
    <name type="scientific">Chryseobacterium lacus</name>
    <dbReference type="NCBI Taxonomy" id="2058346"/>
    <lineage>
        <taxon>Bacteria</taxon>
        <taxon>Pseudomonadati</taxon>
        <taxon>Bacteroidota</taxon>
        <taxon>Flavobacteriia</taxon>
        <taxon>Flavobacteriales</taxon>
        <taxon>Weeksellaceae</taxon>
        <taxon>Chryseobacterium group</taxon>
        <taxon>Chryseobacterium</taxon>
    </lineage>
</organism>
<feature type="domain" description="HTH tetR-type" evidence="3">
    <location>
        <begin position="6"/>
        <end position="66"/>
    </location>
</feature>
<dbReference type="RefSeq" id="WP_114303426.1">
    <property type="nucleotide sequence ID" value="NZ_QPIE01000003.1"/>
</dbReference>
<dbReference type="InterPro" id="IPR050624">
    <property type="entry name" value="HTH-type_Tx_Regulator"/>
</dbReference>
<keyword evidence="5" id="KW-1185">Reference proteome</keyword>
<accession>A0A368N0G2</accession>
<dbReference type="PROSITE" id="PS50977">
    <property type="entry name" value="HTH_TETR_2"/>
    <property type="match status" value="1"/>
</dbReference>
<name>A0A368N0G2_9FLAO</name>
<dbReference type="Gene3D" id="1.10.357.10">
    <property type="entry name" value="Tetracycline Repressor, domain 2"/>
    <property type="match status" value="1"/>
</dbReference>
<dbReference type="Proteomes" id="UP000252172">
    <property type="component" value="Unassembled WGS sequence"/>
</dbReference>
<gene>
    <name evidence="4" type="ORF">DQ356_05295</name>
</gene>
<evidence type="ECO:0000313" key="5">
    <source>
        <dbReference type="Proteomes" id="UP000252172"/>
    </source>
</evidence>
<evidence type="ECO:0000256" key="2">
    <source>
        <dbReference type="PROSITE-ProRule" id="PRU00335"/>
    </source>
</evidence>
<dbReference type="PANTHER" id="PTHR43479:SF11">
    <property type="entry name" value="ACREF_ENVCD OPERON REPRESSOR-RELATED"/>
    <property type="match status" value="1"/>
</dbReference>
<dbReference type="OrthoDB" id="9789566at2"/>
<comment type="caution">
    <text evidence="4">The sequence shown here is derived from an EMBL/GenBank/DDBJ whole genome shotgun (WGS) entry which is preliminary data.</text>
</comment>
<dbReference type="InterPro" id="IPR023772">
    <property type="entry name" value="DNA-bd_HTH_TetR-type_CS"/>
</dbReference>
<feature type="DNA-binding region" description="H-T-H motif" evidence="2">
    <location>
        <begin position="29"/>
        <end position="48"/>
    </location>
</feature>
<dbReference type="PANTHER" id="PTHR43479">
    <property type="entry name" value="ACREF/ENVCD OPERON REPRESSOR-RELATED"/>
    <property type="match status" value="1"/>
</dbReference>
<dbReference type="SUPFAM" id="SSF46689">
    <property type="entry name" value="Homeodomain-like"/>
    <property type="match status" value="1"/>
</dbReference>
<dbReference type="AlphaFoldDB" id="A0A368N0G2"/>
<dbReference type="InterPro" id="IPR009057">
    <property type="entry name" value="Homeodomain-like_sf"/>
</dbReference>
<dbReference type="EMBL" id="QPIE01000003">
    <property type="protein sequence ID" value="RCU43573.1"/>
    <property type="molecule type" value="Genomic_DNA"/>
</dbReference>
<evidence type="ECO:0000256" key="1">
    <source>
        <dbReference type="ARBA" id="ARBA00023125"/>
    </source>
</evidence>
<protein>
    <submittedName>
        <fullName evidence="4">TetR/AcrR family transcriptional regulator</fullName>
    </submittedName>
</protein>
<evidence type="ECO:0000259" key="3">
    <source>
        <dbReference type="PROSITE" id="PS50977"/>
    </source>
</evidence>
<reference evidence="4 5" key="1">
    <citation type="submission" date="2018-07" db="EMBL/GenBank/DDBJ databases">
        <title>Chryseobacterium lacus sp. nov., isolated from lake water.</title>
        <authorList>
            <person name="Li C.-M."/>
        </authorList>
    </citation>
    <scope>NUCLEOTIDE SEQUENCE [LARGE SCALE GENOMIC DNA]</scope>
    <source>
        <strain evidence="4 5">YLOS41</strain>
    </source>
</reference>
<dbReference type="InterPro" id="IPR001647">
    <property type="entry name" value="HTH_TetR"/>
</dbReference>
<sequence length="209" mass="24124">MRKKFSDKQIHILEVAEELIAQKGFEGTSVRDISTKANINVAMISYYFGSKAKMMSQLYEYRLQRAIANFAEFTGTITDGKPEMQMKEIVKYLVSQMFKYNFFYGFITQDLRHNAHLKEDLLVFYQICASKLDEVTKKGLASGVFTFNPKSEELLYIVLGTTLFAIRNRNFVELYVPHKDDAQYLKEAEKKIKATVLLSVFTLLGFVTE</sequence>
<dbReference type="PRINTS" id="PR00455">
    <property type="entry name" value="HTHTETR"/>
</dbReference>
<dbReference type="GO" id="GO:0003677">
    <property type="term" value="F:DNA binding"/>
    <property type="evidence" value="ECO:0007669"/>
    <property type="project" value="UniProtKB-UniRule"/>
</dbReference>
<dbReference type="Pfam" id="PF00440">
    <property type="entry name" value="TetR_N"/>
    <property type="match status" value="1"/>
</dbReference>
<dbReference type="PROSITE" id="PS01081">
    <property type="entry name" value="HTH_TETR_1"/>
    <property type="match status" value="1"/>
</dbReference>
<keyword evidence="1 2" id="KW-0238">DNA-binding</keyword>